<dbReference type="Gene3D" id="3.30.2310.20">
    <property type="entry name" value="RelE-like"/>
    <property type="match status" value="1"/>
</dbReference>
<keyword evidence="1" id="KW-1277">Toxin-antitoxin system</keyword>
<gene>
    <name evidence="2" type="ORF">EWM62_15645</name>
</gene>
<evidence type="ECO:0000313" key="2">
    <source>
        <dbReference type="EMBL" id="RYU88019.1"/>
    </source>
</evidence>
<sequence>MLEGKKQVDAYSIKLDKLFKESFDIIAISPEIGKPTDFPLVRIKIIRDYLIYYRTMDDAIEILTVLDSRRAPKKLDL</sequence>
<dbReference type="InterPro" id="IPR007712">
    <property type="entry name" value="RelE/ParE_toxin"/>
</dbReference>
<dbReference type="EMBL" id="SEWG01000006">
    <property type="protein sequence ID" value="RYU88019.1"/>
    <property type="molecule type" value="Genomic_DNA"/>
</dbReference>
<comment type="caution">
    <text evidence="2">The sequence shown here is derived from an EMBL/GenBank/DDBJ whole genome shotgun (WGS) entry which is preliminary data.</text>
</comment>
<dbReference type="Pfam" id="PF05016">
    <property type="entry name" value="ParE_toxin"/>
    <property type="match status" value="1"/>
</dbReference>
<dbReference type="Proteomes" id="UP000293331">
    <property type="component" value="Unassembled WGS sequence"/>
</dbReference>
<accession>A0A4V1ZBK0</accession>
<dbReference type="AlphaFoldDB" id="A0A4V1ZBK0"/>
<name>A0A4V1ZBK0_9SPHI</name>
<protein>
    <submittedName>
        <fullName evidence="2">Type II toxin-antitoxin system RelE/ParE family toxin</fullName>
    </submittedName>
</protein>
<organism evidence="2 3">
    <name type="scientific">Mucilaginibacter terrigena</name>
    <dbReference type="NCBI Taxonomy" id="2492395"/>
    <lineage>
        <taxon>Bacteria</taxon>
        <taxon>Pseudomonadati</taxon>
        <taxon>Bacteroidota</taxon>
        <taxon>Sphingobacteriia</taxon>
        <taxon>Sphingobacteriales</taxon>
        <taxon>Sphingobacteriaceae</taxon>
        <taxon>Mucilaginibacter</taxon>
    </lineage>
</organism>
<proteinExistence type="predicted"/>
<dbReference type="OrthoDB" id="1098070at2"/>
<keyword evidence="3" id="KW-1185">Reference proteome</keyword>
<evidence type="ECO:0000256" key="1">
    <source>
        <dbReference type="ARBA" id="ARBA00022649"/>
    </source>
</evidence>
<reference evidence="2 3" key="1">
    <citation type="submission" date="2019-02" db="EMBL/GenBank/DDBJ databases">
        <title>Bacterial novel species Mucilaginibacter sp. 17JY9-4 isolated from soil.</title>
        <authorList>
            <person name="Jung H.-Y."/>
        </authorList>
    </citation>
    <scope>NUCLEOTIDE SEQUENCE [LARGE SCALE GENOMIC DNA]</scope>
    <source>
        <strain evidence="2 3">17JY9-4</strain>
    </source>
</reference>
<dbReference type="InterPro" id="IPR035093">
    <property type="entry name" value="RelE/ParE_toxin_dom_sf"/>
</dbReference>
<evidence type="ECO:0000313" key="3">
    <source>
        <dbReference type="Proteomes" id="UP000293331"/>
    </source>
</evidence>